<dbReference type="NCBIfam" id="TIGR01011">
    <property type="entry name" value="rpsB_bact"/>
    <property type="match status" value="1"/>
</dbReference>
<evidence type="ECO:0008006" key="7">
    <source>
        <dbReference type="Google" id="ProtNLM"/>
    </source>
</evidence>
<dbReference type="Pfam" id="PF00318">
    <property type="entry name" value="Ribosomal_S2"/>
    <property type="match status" value="1"/>
</dbReference>
<dbReference type="GO" id="GO:0005763">
    <property type="term" value="C:mitochondrial small ribosomal subunit"/>
    <property type="evidence" value="ECO:0007669"/>
    <property type="project" value="TreeGrafter"/>
</dbReference>
<evidence type="ECO:0000313" key="5">
    <source>
        <dbReference type="EMBL" id="TPX35940.1"/>
    </source>
</evidence>
<feature type="compositionally biased region" description="Gly residues" evidence="4">
    <location>
        <begin position="319"/>
        <end position="335"/>
    </location>
</feature>
<reference evidence="5 6" key="1">
    <citation type="journal article" date="2019" name="Sci. Rep.">
        <title>Comparative genomics of chytrid fungi reveal insights into the obligate biotrophic and pathogenic lifestyle of Synchytrium endobioticum.</title>
        <authorList>
            <person name="van de Vossenberg B.T.L.H."/>
            <person name="Warris S."/>
            <person name="Nguyen H.D.T."/>
            <person name="van Gent-Pelzer M.P.E."/>
            <person name="Joly D.L."/>
            <person name="van de Geest H.C."/>
            <person name="Bonants P.J.M."/>
            <person name="Smith D.S."/>
            <person name="Levesque C.A."/>
            <person name="van der Lee T.A.J."/>
        </authorList>
    </citation>
    <scope>NUCLEOTIDE SEQUENCE [LARGE SCALE GENOMIC DNA]</scope>
    <source>
        <strain evidence="5 6">JEL517</strain>
    </source>
</reference>
<dbReference type="Proteomes" id="UP000319731">
    <property type="component" value="Unassembled WGS sequence"/>
</dbReference>
<sequence length="346" mass="37509">MHPSSQLRRHLLLILRQQACLHTQIQQQRNIQIPSNAPHISKSLAIPPAYPPDVKARLDSLIPPSYLPTPSSNPPTSENPDLPNITIKHLIASGLHLGHSTDLWHPNMLPYIYGSRLGIHIINLEHTITHLRRAVHVTREIAAAGGKILFVGTRKAIHKITYDAAVSCGGFYTLSWVGGCITNRERVLRRSSNFDPDKVIQPPAVPGVDDMDVSTEGMSGVLGSKRQPVVHVPDLIICLDYPNTFWAVHEANQAHIPVVAICDTDCDPTRVQYPIAGNDDAVSSVEFVAGLLSRAASEGALMRARKSVDRFMAPKGKGSRGGRPGFVGGGGGKSGNYGRKSDAGRQ</sequence>
<dbReference type="PROSITE" id="PS00962">
    <property type="entry name" value="RIBOSOMAL_S2_1"/>
    <property type="match status" value="1"/>
</dbReference>
<name>A0A507C349_9FUNG</name>
<protein>
    <recommendedName>
        <fullName evidence="7">Ribosomal protein S2</fullName>
    </recommendedName>
</protein>
<keyword evidence="2" id="KW-0689">Ribosomal protein</keyword>
<keyword evidence="6" id="KW-1185">Reference proteome</keyword>
<dbReference type="STRING" id="1806994.A0A507C349"/>
<dbReference type="PANTHER" id="PTHR12534">
    <property type="entry name" value="30S RIBOSOMAL PROTEIN S2 PROKARYOTIC AND ORGANELLAR"/>
    <property type="match status" value="1"/>
</dbReference>
<feature type="region of interest" description="Disordered" evidence="4">
    <location>
        <begin position="311"/>
        <end position="346"/>
    </location>
</feature>
<dbReference type="GeneID" id="42002934"/>
<dbReference type="InterPro" id="IPR001865">
    <property type="entry name" value="Ribosomal_uS2"/>
</dbReference>
<evidence type="ECO:0000256" key="3">
    <source>
        <dbReference type="ARBA" id="ARBA00023274"/>
    </source>
</evidence>
<dbReference type="AlphaFoldDB" id="A0A507C349"/>
<dbReference type="CDD" id="cd01425">
    <property type="entry name" value="RPS2"/>
    <property type="match status" value="1"/>
</dbReference>
<comment type="similarity">
    <text evidence="1">Belongs to the universal ribosomal protein uS2 family.</text>
</comment>
<evidence type="ECO:0000256" key="1">
    <source>
        <dbReference type="ARBA" id="ARBA00006242"/>
    </source>
</evidence>
<dbReference type="RefSeq" id="XP_031026325.1">
    <property type="nucleotide sequence ID" value="XM_031167637.1"/>
</dbReference>
<keyword evidence="3" id="KW-0687">Ribonucleoprotein</keyword>
<organism evidence="5 6">
    <name type="scientific">Synchytrium microbalum</name>
    <dbReference type="NCBI Taxonomy" id="1806994"/>
    <lineage>
        <taxon>Eukaryota</taxon>
        <taxon>Fungi</taxon>
        <taxon>Fungi incertae sedis</taxon>
        <taxon>Chytridiomycota</taxon>
        <taxon>Chytridiomycota incertae sedis</taxon>
        <taxon>Chytridiomycetes</taxon>
        <taxon>Synchytriales</taxon>
        <taxon>Synchytriaceae</taxon>
        <taxon>Synchytrium</taxon>
    </lineage>
</organism>
<dbReference type="HAMAP" id="MF_00291_B">
    <property type="entry name" value="Ribosomal_uS2_B"/>
    <property type="match status" value="1"/>
</dbReference>
<dbReference type="EMBL" id="QEAO01000006">
    <property type="protein sequence ID" value="TPX35940.1"/>
    <property type="molecule type" value="Genomic_DNA"/>
</dbReference>
<evidence type="ECO:0000256" key="2">
    <source>
        <dbReference type="ARBA" id="ARBA00022980"/>
    </source>
</evidence>
<gene>
    <name evidence="5" type="ORF">SmJEL517_g01709</name>
</gene>
<dbReference type="GO" id="GO:0003735">
    <property type="term" value="F:structural constituent of ribosome"/>
    <property type="evidence" value="ECO:0007669"/>
    <property type="project" value="InterPro"/>
</dbReference>
<dbReference type="InterPro" id="IPR023591">
    <property type="entry name" value="Ribosomal_uS2_flav_dom_sf"/>
</dbReference>
<evidence type="ECO:0000256" key="4">
    <source>
        <dbReference type="SAM" id="MobiDB-lite"/>
    </source>
</evidence>
<comment type="caution">
    <text evidence="5">The sequence shown here is derived from an EMBL/GenBank/DDBJ whole genome shotgun (WGS) entry which is preliminary data.</text>
</comment>
<dbReference type="PRINTS" id="PR00395">
    <property type="entry name" value="RIBOSOMALS2"/>
</dbReference>
<evidence type="ECO:0000313" key="6">
    <source>
        <dbReference type="Proteomes" id="UP000319731"/>
    </source>
</evidence>
<dbReference type="InterPro" id="IPR018130">
    <property type="entry name" value="Ribosomal_uS2_CS"/>
</dbReference>
<proteinExistence type="inferred from homology"/>
<accession>A0A507C349</accession>
<dbReference type="PANTHER" id="PTHR12534:SF0">
    <property type="entry name" value="SMALL RIBOSOMAL SUBUNIT PROTEIN US2M"/>
    <property type="match status" value="1"/>
</dbReference>
<dbReference type="SUPFAM" id="SSF52313">
    <property type="entry name" value="Ribosomal protein S2"/>
    <property type="match status" value="1"/>
</dbReference>
<dbReference type="GO" id="GO:0006412">
    <property type="term" value="P:translation"/>
    <property type="evidence" value="ECO:0007669"/>
    <property type="project" value="InterPro"/>
</dbReference>
<dbReference type="OrthoDB" id="2320368at2759"/>
<dbReference type="InterPro" id="IPR005706">
    <property type="entry name" value="Ribosomal_uS2_bac/mit/plastid"/>
</dbReference>
<dbReference type="Gene3D" id="3.40.50.10490">
    <property type="entry name" value="Glucose-6-phosphate isomerase like protein, domain 1"/>
    <property type="match status" value="1"/>
</dbReference>